<protein>
    <submittedName>
        <fullName evidence="2">Uncharacterized protein</fullName>
    </submittedName>
</protein>
<reference evidence="2" key="2">
    <citation type="submission" date="2021-01" db="EMBL/GenBank/DDBJ databases">
        <authorList>
            <person name="Schikora-Tamarit M.A."/>
        </authorList>
    </citation>
    <scope>NUCLEOTIDE SEQUENCE</scope>
    <source>
        <strain evidence="2">CBS6075</strain>
    </source>
</reference>
<feature type="region of interest" description="Disordered" evidence="1">
    <location>
        <begin position="43"/>
        <end position="62"/>
    </location>
</feature>
<evidence type="ECO:0000313" key="2">
    <source>
        <dbReference type="EMBL" id="KAH3665676.1"/>
    </source>
</evidence>
<accession>A0A9P8T598</accession>
<sequence length="169" mass="18504">MVMESVPFSYQLDDINTSIASNTRYHAEQTRLTYQKPKLQRIKPPQTLNYGSSQPMNRSRTSQQIYTQPFDQVASMMRTSSTPSPVARSNSDLSFVSTLSDQQLSQLGNLAASSTRSSTASTSSFARDQASAPLSSGSSGSAGSPWNTSLLDMNTKNSIPFNSTWSQVW</sequence>
<dbReference type="GeneID" id="70235829"/>
<proteinExistence type="predicted"/>
<dbReference type="AlphaFoldDB" id="A0A9P8T598"/>
<dbReference type="OrthoDB" id="3995160at2759"/>
<gene>
    <name evidence="2" type="ORF">OGAPHI_003864</name>
</gene>
<feature type="compositionally biased region" description="Polar residues" evidence="1">
    <location>
        <begin position="46"/>
        <end position="62"/>
    </location>
</feature>
<name>A0A9P8T598_9ASCO</name>
<feature type="compositionally biased region" description="Low complexity" evidence="1">
    <location>
        <begin position="111"/>
        <end position="144"/>
    </location>
</feature>
<reference evidence="2" key="1">
    <citation type="journal article" date="2021" name="Open Biol.">
        <title>Shared evolutionary footprints suggest mitochondrial oxidative damage underlies multiple complex I losses in fungi.</title>
        <authorList>
            <person name="Schikora-Tamarit M.A."/>
            <person name="Marcet-Houben M."/>
            <person name="Nosek J."/>
            <person name="Gabaldon T."/>
        </authorList>
    </citation>
    <scope>NUCLEOTIDE SEQUENCE</scope>
    <source>
        <strain evidence="2">CBS6075</strain>
    </source>
</reference>
<dbReference type="Proteomes" id="UP000769157">
    <property type="component" value="Unassembled WGS sequence"/>
</dbReference>
<dbReference type="EMBL" id="JAEUBE010000295">
    <property type="protein sequence ID" value="KAH3665676.1"/>
    <property type="molecule type" value="Genomic_DNA"/>
</dbReference>
<evidence type="ECO:0000313" key="3">
    <source>
        <dbReference type="Proteomes" id="UP000769157"/>
    </source>
</evidence>
<organism evidence="2 3">
    <name type="scientific">Ogataea philodendri</name>
    <dbReference type="NCBI Taxonomy" id="1378263"/>
    <lineage>
        <taxon>Eukaryota</taxon>
        <taxon>Fungi</taxon>
        <taxon>Dikarya</taxon>
        <taxon>Ascomycota</taxon>
        <taxon>Saccharomycotina</taxon>
        <taxon>Pichiomycetes</taxon>
        <taxon>Pichiales</taxon>
        <taxon>Pichiaceae</taxon>
        <taxon>Ogataea</taxon>
    </lineage>
</organism>
<keyword evidence="3" id="KW-1185">Reference proteome</keyword>
<dbReference type="RefSeq" id="XP_046060880.1">
    <property type="nucleotide sequence ID" value="XM_046204880.1"/>
</dbReference>
<feature type="region of interest" description="Disordered" evidence="1">
    <location>
        <begin position="110"/>
        <end position="144"/>
    </location>
</feature>
<comment type="caution">
    <text evidence="2">The sequence shown here is derived from an EMBL/GenBank/DDBJ whole genome shotgun (WGS) entry which is preliminary data.</text>
</comment>
<evidence type="ECO:0000256" key="1">
    <source>
        <dbReference type="SAM" id="MobiDB-lite"/>
    </source>
</evidence>